<gene>
    <name evidence="5" type="ORF">MU1_10000</name>
</gene>
<dbReference type="InterPro" id="IPR009057">
    <property type="entry name" value="Homeodomain-like_sf"/>
</dbReference>
<keyword evidence="2" id="KW-0238">DNA-binding</keyword>
<dbReference type="Proteomes" id="UP001157114">
    <property type="component" value="Unassembled WGS sequence"/>
</dbReference>
<sequence>MPAIVEPYDLGANAFLLNARYETNSENWLMLHAHQGIELLYVHEGTGTVTLDNQPYELVNNTLFCFQPYQLHKVDVPMIEGSTYIRTNLTFNPRILDPYLQPYPKLQAFLQHLISGSLKRQVFAFHEDLTFAHLLFDYEKLRTFAGGEPSVEDRVLFLFSVLKHLQLHVFELDETPLAMSKTASHVERILDWIEAHFRQPVTLETLSQELHLSPYHISHLFKQQTGMTISDYVSGRRVREACTLLENTDCSINEIGRVIGDFSAPYFSQLFKKHKGVTPGSYRQAIKRQFSSDS</sequence>
<keyword evidence="3" id="KW-0804">Transcription</keyword>
<dbReference type="Gene3D" id="2.60.120.10">
    <property type="entry name" value="Jelly Rolls"/>
    <property type="match status" value="1"/>
</dbReference>
<dbReference type="InterPro" id="IPR014710">
    <property type="entry name" value="RmlC-like_jellyroll"/>
</dbReference>
<dbReference type="Pfam" id="PF02311">
    <property type="entry name" value="AraC_binding"/>
    <property type="match status" value="1"/>
</dbReference>
<name>A0ABQ6GBF7_9BACL</name>
<accession>A0ABQ6GBF7</accession>
<protein>
    <submittedName>
        <fullName evidence="5">AraC family transcriptional regulator</fullName>
    </submittedName>
</protein>
<dbReference type="InterPro" id="IPR003313">
    <property type="entry name" value="AraC-bd"/>
</dbReference>
<proteinExistence type="predicted"/>
<reference evidence="5 6" key="1">
    <citation type="submission" date="2023-03" db="EMBL/GenBank/DDBJ databases">
        <title>Draft genome sequence of the bacteria which degrade cell wall of Tricholomamatutake.</title>
        <authorList>
            <person name="Konishi Y."/>
            <person name="Fukuta Y."/>
            <person name="Shirasaka N."/>
        </authorList>
    </citation>
    <scope>NUCLEOTIDE SEQUENCE [LARGE SCALE GENOMIC DNA]</scope>
    <source>
        <strain evidence="6">mu1</strain>
    </source>
</reference>
<evidence type="ECO:0000256" key="1">
    <source>
        <dbReference type="ARBA" id="ARBA00023015"/>
    </source>
</evidence>
<keyword evidence="6" id="KW-1185">Reference proteome</keyword>
<evidence type="ECO:0000256" key="2">
    <source>
        <dbReference type="ARBA" id="ARBA00023125"/>
    </source>
</evidence>
<evidence type="ECO:0000313" key="6">
    <source>
        <dbReference type="Proteomes" id="UP001157114"/>
    </source>
</evidence>
<dbReference type="SUPFAM" id="SSF51215">
    <property type="entry name" value="Regulatory protein AraC"/>
    <property type="match status" value="1"/>
</dbReference>
<dbReference type="Pfam" id="PF12833">
    <property type="entry name" value="HTH_18"/>
    <property type="match status" value="1"/>
</dbReference>
<dbReference type="SMART" id="SM00342">
    <property type="entry name" value="HTH_ARAC"/>
    <property type="match status" value="1"/>
</dbReference>
<evidence type="ECO:0000313" key="5">
    <source>
        <dbReference type="EMBL" id="GLX66656.1"/>
    </source>
</evidence>
<evidence type="ECO:0000259" key="4">
    <source>
        <dbReference type="PROSITE" id="PS01124"/>
    </source>
</evidence>
<dbReference type="EMBL" id="BSSQ01000004">
    <property type="protein sequence ID" value="GLX66656.1"/>
    <property type="molecule type" value="Genomic_DNA"/>
</dbReference>
<organism evidence="5 6">
    <name type="scientific">Paenibacillus glycanilyticus</name>
    <dbReference type="NCBI Taxonomy" id="126569"/>
    <lineage>
        <taxon>Bacteria</taxon>
        <taxon>Bacillati</taxon>
        <taxon>Bacillota</taxon>
        <taxon>Bacilli</taxon>
        <taxon>Bacillales</taxon>
        <taxon>Paenibacillaceae</taxon>
        <taxon>Paenibacillus</taxon>
    </lineage>
</organism>
<dbReference type="SUPFAM" id="SSF46689">
    <property type="entry name" value="Homeodomain-like"/>
    <property type="match status" value="2"/>
</dbReference>
<dbReference type="Gene3D" id="1.10.10.60">
    <property type="entry name" value="Homeodomain-like"/>
    <property type="match status" value="2"/>
</dbReference>
<dbReference type="RefSeq" id="WP_284237371.1">
    <property type="nucleotide sequence ID" value="NZ_BSSQ01000004.1"/>
</dbReference>
<dbReference type="PANTHER" id="PTHR43280">
    <property type="entry name" value="ARAC-FAMILY TRANSCRIPTIONAL REGULATOR"/>
    <property type="match status" value="1"/>
</dbReference>
<dbReference type="PROSITE" id="PS01124">
    <property type="entry name" value="HTH_ARAC_FAMILY_2"/>
    <property type="match status" value="1"/>
</dbReference>
<keyword evidence="1" id="KW-0805">Transcription regulation</keyword>
<dbReference type="InterPro" id="IPR018060">
    <property type="entry name" value="HTH_AraC"/>
</dbReference>
<comment type="caution">
    <text evidence="5">The sequence shown here is derived from an EMBL/GenBank/DDBJ whole genome shotgun (WGS) entry which is preliminary data.</text>
</comment>
<evidence type="ECO:0000256" key="3">
    <source>
        <dbReference type="ARBA" id="ARBA00023163"/>
    </source>
</evidence>
<dbReference type="PANTHER" id="PTHR43280:SF28">
    <property type="entry name" value="HTH-TYPE TRANSCRIPTIONAL ACTIVATOR RHAS"/>
    <property type="match status" value="1"/>
</dbReference>
<feature type="domain" description="HTH araC/xylS-type" evidence="4">
    <location>
        <begin position="187"/>
        <end position="285"/>
    </location>
</feature>
<dbReference type="InterPro" id="IPR037923">
    <property type="entry name" value="HTH-like"/>
</dbReference>